<dbReference type="STRING" id="1776.BHQ18_28525"/>
<protein>
    <submittedName>
        <fullName evidence="5">Nuclear export factor GLE1</fullName>
    </submittedName>
</protein>
<keyword evidence="3" id="KW-0732">Signal</keyword>
<dbReference type="Pfam" id="PF07987">
    <property type="entry name" value="DUF1775"/>
    <property type="match status" value="1"/>
</dbReference>
<evidence type="ECO:0000256" key="3">
    <source>
        <dbReference type="SAM" id="SignalP"/>
    </source>
</evidence>
<name>A0A1E3R8N5_MYCFV</name>
<comment type="caution">
    <text evidence="5">The sequence shown here is derived from an EMBL/GenBank/DDBJ whole genome shotgun (WGS) entry which is preliminary data.</text>
</comment>
<evidence type="ECO:0000313" key="6">
    <source>
        <dbReference type="Proteomes" id="UP000094053"/>
    </source>
</evidence>
<dbReference type="CDD" id="cd08545">
    <property type="entry name" value="YcnI_like"/>
    <property type="match status" value="1"/>
</dbReference>
<feature type="region of interest" description="Disordered" evidence="1">
    <location>
        <begin position="146"/>
        <end position="192"/>
    </location>
</feature>
<feature type="domain" description="YncI copper-binding" evidence="4">
    <location>
        <begin position="32"/>
        <end position="165"/>
    </location>
</feature>
<dbReference type="EMBL" id="MIHA01000044">
    <property type="protein sequence ID" value="ODQ85742.1"/>
    <property type="molecule type" value="Genomic_DNA"/>
</dbReference>
<accession>A0A1E3R8N5</accession>
<sequence>MTPISGAPLRALTILTATGSMLFAGTATASAHVHADAENPTPGSSAVVTFRVPGESETGALTTALTVELPDSTSVRTETIPGWTAELDRDTAAGTVRAVTWTAAPGTGISSEQFGLFRITVKLPDTDTVSFPATQTYSDGTVVRWDQPALPDGGEPEFPAPALSLTGTSGGDHHGASSASSETSPEAPSDNSARWLAGGALVLAAAALAVALTSRRRT</sequence>
<feature type="transmembrane region" description="Helical" evidence="2">
    <location>
        <begin position="195"/>
        <end position="213"/>
    </location>
</feature>
<proteinExistence type="predicted"/>
<evidence type="ECO:0000256" key="2">
    <source>
        <dbReference type="SAM" id="Phobius"/>
    </source>
</evidence>
<feature type="chain" id="PRO_5009134731" evidence="3">
    <location>
        <begin position="30"/>
        <end position="218"/>
    </location>
</feature>
<keyword evidence="6" id="KW-1185">Reference proteome</keyword>
<keyword evidence="2" id="KW-0472">Membrane</keyword>
<feature type="signal peptide" evidence="3">
    <location>
        <begin position="1"/>
        <end position="29"/>
    </location>
</feature>
<evidence type="ECO:0000259" key="4">
    <source>
        <dbReference type="Pfam" id="PF07987"/>
    </source>
</evidence>
<keyword evidence="2" id="KW-0812">Transmembrane</keyword>
<feature type="compositionally biased region" description="Low complexity" evidence="1">
    <location>
        <begin position="176"/>
        <end position="189"/>
    </location>
</feature>
<dbReference type="Gene3D" id="2.60.40.2230">
    <property type="entry name" value="Uncharacterised protein YcnI-like PF07987, DUF1775"/>
    <property type="match status" value="1"/>
</dbReference>
<evidence type="ECO:0000256" key="1">
    <source>
        <dbReference type="SAM" id="MobiDB-lite"/>
    </source>
</evidence>
<reference evidence="6" key="1">
    <citation type="submission" date="2016-09" db="EMBL/GenBank/DDBJ databases">
        <authorList>
            <person name="Greninger A.L."/>
            <person name="Jerome K.R."/>
            <person name="Mcnair B."/>
            <person name="Wallis C."/>
            <person name="Fang F."/>
        </authorList>
    </citation>
    <scope>NUCLEOTIDE SEQUENCE [LARGE SCALE GENOMIC DNA]</scope>
    <source>
        <strain evidence="6">M6</strain>
    </source>
</reference>
<organism evidence="5 6">
    <name type="scientific">Mycolicibacterium flavescens</name>
    <name type="common">Mycobacterium flavescens</name>
    <dbReference type="NCBI Taxonomy" id="1776"/>
    <lineage>
        <taxon>Bacteria</taxon>
        <taxon>Bacillati</taxon>
        <taxon>Actinomycetota</taxon>
        <taxon>Actinomycetes</taxon>
        <taxon>Mycobacteriales</taxon>
        <taxon>Mycobacteriaceae</taxon>
        <taxon>Mycolicibacterium</taxon>
    </lineage>
</organism>
<gene>
    <name evidence="5" type="ORF">BHQ18_28525</name>
</gene>
<dbReference type="Proteomes" id="UP000094053">
    <property type="component" value="Unassembled WGS sequence"/>
</dbReference>
<dbReference type="RefSeq" id="WP_069416998.1">
    <property type="nucleotide sequence ID" value="NZ_JACKUL010000027.1"/>
</dbReference>
<dbReference type="AlphaFoldDB" id="A0A1E3R8N5"/>
<dbReference type="InterPro" id="IPR038507">
    <property type="entry name" value="YcnI-like_sf"/>
</dbReference>
<dbReference type="InterPro" id="IPR012533">
    <property type="entry name" value="YcnI-copper_dom"/>
</dbReference>
<evidence type="ECO:0000313" key="5">
    <source>
        <dbReference type="EMBL" id="ODQ85742.1"/>
    </source>
</evidence>
<keyword evidence="2" id="KW-1133">Transmembrane helix</keyword>
<dbReference type="OrthoDB" id="9810871at2"/>